<comment type="caution">
    <text evidence="1">The sequence shown here is derived from an EMBL/GenBank/DDBJ whole genome shotgun (WGS) entry which is preliminary data.</text>
</comment>
<name>A0A9Q4C5N4_9EURY</name>
<proteinExistence type="predicted"/>
<evidence type="ECO:0000313" key="1">
    <source>
        <dbReference type="EMBL" id="MCX2818844.1"/>
    </source>
</evidence>
<dbReference type="AlphaFoldDB" id="A0A9Q4C5N4"/>
<reference evidence="1" key="1">
    <citation type="submission" date="2022-09" db="EMBL/GenBank/DDBJ databases">
        <title>Haloadaptaus new haloarchaeum isolated from saline soil.</title>
        <authorList>
            <person name="Duran-Viseras A."/>
            <person name="Sanchez-Porro C."/>
            <person name="Ventosa A."/>
        </authorList>
    </citation>
    <scope>NUCLEOTIDE SEQUENCE</scope>
    <source>
        <strain evidence="1">F3-133</strain>
    </source>
</reference>
<evidence type="ECO:0000313" key="2">
    <source>
        <dbReference type="Proteomes" id="UP001149411"/>
    </source>
</evidence>
<organism evidence="1 2">
    <name type="scientific">Halorutilus salinus</name>
    <dbReference type="NCBI Taxonomy" id="2487751"/>
    <lineage>
        <taxon>Archaea</taxon>
        <taxon>Methanobacteriati</taxon>
        <taxon>Methanobacteriota</taxon>
        <taxon>Stenosarchaea group</taxon>
        <taxon>Halobacteria</taxon>
        <taxon>Halorutilales</taxon>
        <taxon>Halorutilaceae</taxon>
        <taxon>Halorutilus</taxon>
    </lineage>
</organism>
<dbReference type="EMBL" id="RKLV01000004">
    <property type="protein sequence ID" value="MCX2818844.1"/>
    <property type="molecule type" value="Genomic_DNA"/>
</dbReference>
<gene>
    <name evidence="1" type="ORF">EGH25_05715</name>
</gene>
<accession>A0A9Q4C5N4</accession>
<protein>
    <submittedName>
        <fullName evidence="1">Dna2/Cas4 domain-containing protein</fullName>
    </submittedName>
</protein>
<keyword evidence="2" id="KW-1185">Reference proteome</keyword>
<sequence>MFHISRVRNAVYCGRQAYYESRREACHIPSPETRLLREVAYLYPTVVGSPDDAVRRARETAGVDVSLDLTDVSDALREVRDGRPSVWNAVARPDREERYVEGERLRGTVDKLSFGEEGVTVSLVKTGEPPARGVWSSERVEATAVNRLASTVGEVERVVVEYPRVGALREVEIGRDDERALGRALETLEDIEDGVPPARTDDRSKCEPCDFTEECGVETRSLLTRLRDRFG</sequence>
<dbReference type="RefSeq" id="WP_266086682.1">
    <property type="nucleotide sequence ID" value="NZ_RKLV01000004.1"/>
</dbReference>
<dbReference type="Proteomes" id="UP001149411">
    <property type="component" value="Unassembled WGS sequence"/>
</dbReference>